<keyword evidence="8 11" id="KW-0067">ATP-binding</keyword>
<keyword evidence="15" id="KW-1185">Reference proteome</keyword>
<dbReference type="AlphaFoldDB" id="A0A517SZP0"/>
<dbReference type="FunFam" id="3.40.50.300:FF:000014">
    <property type="entry name" value="DNA polymerase III subunit gamma/tau"/>
    <property type="match status" value="1"/>
</dbReference>
<feature type="region of interest" description="Disordered" evidence="12">
    <location>
        <begin position="404"/>
        <end position="492"/>
    </location>
</feature>
<feature type="compositionally biased region" description="Low complexity" evidence="12">
    <location>
        <begin position="447"/>
        <end position="457"/>
    </location>
</feature>
<dbReference type="GO" id="GO:0006261">
    <property type="term" value="P:DNA-templated DNA replication"/>
    <property type="evidence" value="ECO:0007669"/>
    <property type="project" value="TreeGrafter"/>
</dbReference>
<evidence type="ECO:0000256" key="2">
    <source>
        <dbReference type="ARBA" id="ARBA00022679"/>
    </source>
</evidence>
<dbReference type="PANTHER" id="PTHR11669:SF0">
    <property type="entry name" value="PROTEIN STICHEL-LIKE 2"/>
    <property type="match status" value="1"/>
</dbReference>
<dbReference type="CDD" id="cd18137">
    <property type="entry name" value="HLD_clamp_pol_III_gamma_tau"/>
    <property type="match status" value="1"/>
</dbReference>
<feature type="compositionally biased region" description="Low complexity" evidence="12">
    <location>
        <begin position="623"/>
        <end position="635"/>
    </location>
</feature>
<feature type="region of interest" description="Disordered" evidence="12">
    <location>
        <begin position="1"/>
        <end position="22"/>
    </location>
</feature>
<dbReference type="Pfam" id="PF22608">
    <property type="entry name" value="DNAX_ATPase_lid"/>
    <property type="match status" value="1"/>
</dbReference>
<dbReference type="InterPro" id="IPR045085">
    <property type="entry name" value="HLD_clamp_pol_III_gamma_tau"/>
</dbReference>
<protein>
    <recommendedName>
        <fullName evidence="11">DNA polymerase III subunit gamma/tau</fullName>
        <ecNumber evidence="11">2.7.7.7</ecNumber>
    </recommendedName>
</protein>
<gene>
    <name evidence="14" type="primary">dnaX_2</name>
    <name evidence="11" type="synonym">dnaX</name>
    <name evidence="14" type="ORF">SV7mr_40700</name>
</gene>
<comment type="similarity">
    <text evidence="1 11">Belongs to the DnaX/STICHEL family.</text>
</comment>
<sequence>MVDESPQSSSSTPDAAAADPSLAGDDSGYVVVARRYRPKDFTQLVGQEHVGQALTNAIETGRVGHAYLFTGARGVGKTSTARIFAKALNNPGGASAEFDHENDIAQAIDAGEDIDVIEIDGASNRGIDEIRSLRANVGVRPSRARFKIYIIDEVHMLTTAAFNALLKTLEEPPEHVKFIFCTTDPEKLPITVLSRCQRFDFAPVEVPKIVGRLREIVISEQIDADDQALELIARRAAGSMRDSQSLLEQVLSFCSGKLTPDQVHSMLGTADDQRLHALAQSMAARDPAETLQQLDLAVDAGIDAGRLAEQLLGYFRDLMAVTVGCQPSMQRHTPASMYDELQNLGNQWGLQTVLAVVGMLDETLVRIRHSVYGRVLLEATVIQICSLPDLQAVADLAAAAAQQKPLAGANSRNNPAAVPRASAAEKKKVTPGPEHSAGPMSEVQSTVPSAAVASAPAKSGPTSSEPTGSVQSAASSGPPAASRSQASAAEPAAPIPAAPIPAAPIPAAPIPAAPIPAAPIPAAPIPAAKTGAVSIPLSAANLSKLIDAASQGVEPMTASFISTAHCSLKDESTIKMEFPAGAGLALKRMDLPEHRGPFCEALSALAGQKVGIELVASKRAADPKAAPAKAVSPKQSAKERMERMREIEAHPWVQTCVEQFDAQIVKVDPKR</sequence>
<keyword evidence="9 11" id="KW-0239">DNA-directed DNA polymerase</keyword>
<dbReference type="InterPro" id="IPR003593">
    <property type="entry name" value="AAA+_ATPase"/>
</dbReference>
<dbReference type="InterPro" id="IPR022754">
    <property type="entry name" value="DNA_pol_III_gamma-3"/>
</dbReference>
<evidence type="ECO:0000256" key="11">
    <source>
        <dbReference type="RuleBase" id="RU364063"/>
    </source>
</evidence>
<dbReference type="Gene3D" id="1.10.8.60">
    <property type="match status" value="1"/>
</dbReference>
<evidence type="ECO:0000256" key="8">
    <source>
        <dbReference type="ARBA" id="ARBA00022840"/>
    </source>
</evidence>
<keyword evidence="6 11" id="KW-0547">Nucleotide-binding</keyword>
<evidence type="ECO:0000256" key="3">
    <source>
        <dbReference type="ARBA" id="ARBA00022695"/>
    </source>
</evidence>
<dbReference type="InterPro" id="IPR008921">
    <property type="entry name" value="DNA_pol3_clamp-load_cplx_C"/>
</dbReference>
<dbReference type="InterPro" id="IPR050238">
    <property type="entry name" value="DNA_Rep/Repair_Clamp_Loader"/>
</dbReference>
<dbReference type="Pfam" id="PF12169">
    <property type="entry name" value="DNA_pol3_gamma3"/>
    <property type="match status" value="1"/>
</dbReference>
<evidence type="ECO:0000256" key="5">
    <source>
        <dbReference type="ARBA" id="ARBA00022723"/>
    </source>
</evidence>
<evidence type="ECO:0000256" key="1">
    <source>
        <dbReference type="ARBA" id="ARBA00006360"/>
    </source>
</evidence>
<feature type="region of interest" description="Disordered" evidence="12">
    <location>
        <begin position="623"/>
        <end position="643"/>
    </location>
</feature>
<dbReference type="GO" id="GO:0046872">
    <property type="term" value="F:metal ion binding"/>
    <property type="evidence" value="ECO:0007669"/>
    <property type="project" value="UniProtKB-KW"/>
</dbReference>
<dbReference type="NCBIfam" id="TIGR02397">
    <property type="entry name" value="dnaX_nterm"/>
    <property type="match status" value="1"/>
</dbReference>
<dbReference type="PANTHER" id="PTHR11669">
    <property type="entry name" value="REPLICATION FACTOR C / DNA POLYMERASE III GAMMA-TAU SUBUNIT"/>
    <property type="match status" value="1"/>
</dbReference>
<evidence type="ECO:0000259" key="13">
    <source>
        <dbReference type="SMART" id="SM00382"/>
    </source>
</evidence>
<dbReference type="EMBL" id="CP036272">
    <property type="protein sequence ID" value="QDT61533.1"/>
    <property type="molecule type" value="Genomic_DNA"/>
</dbReference>
<keyword evidence="5" id="KW-0479">Metal-binding</keyword>
<feature type="compositionally biased region" description="Low complexity" evidence="12">
    <location>
        <begin position="472"/>
        <end position="492"/>
    </location>
</feature>
<comment type="catalytic activity">
    <reaction evidence="10 11">
        <text>DNA(n) + a 2'-deoxyribonucleoside 5'-triphosphate = DNA(n+1) + diphosphate</text>
        <dbReference type="Rhea" id="RHEA:22508"/>
        <dbReference type="Rhea" id="RHEA-COMP:17339"/>
        <dbReference type="Rhea" id="RHEA-COMP:17340"/>
        <dbReference type="ChEBI" id="CHEBI:33019"/>
        <dbReference type="ChEBI" id="CHEBI:61560"/>
        <dbReference type="ChEBI" id="CHEBI:173112"/>
        <dbReference type="EC" id="2.7.7.7"/>
    </reaction>
</comment>
<keyword evidence="3 11" id="KW-0548">Nucleotidyltransferase</keyword>
<keyword evidence="7" id="KW-0862">Zinc</keyword>
<dbReference type="SMART" id="SM00382">
    <property type="entry name" value="AAA"/>
    <property type="match status" value="1"/>
</dbReference>
<evidence type="ECO:0000256" key="9">
    <source>
        <dbReference type="ARBA" id="ARBA00022932"/>
    </source>
</evidence>
<keyword evidence="2 11" id="KW-0808">Transferase</keyword>
<feature type="domain" description="AAA+ ATPase" evidence="13">
    <location>
        <begin position="63"/>
        <end position="205"/>
    </location>
</feature>
<dbReference type="GO" id="GO:0003887">
    <property type="term" value="F:DNA-directed DNA polymerase activity"/>
    <property type="evidence" value="ECO:0007669"/>
    <property type="project" value="UniProtKB-KW"/>
</dbReference>
<name>A0A517SZP0_9BACT</name>
<dbReference type="Pfam" id="PF13177">
    <property type="entry name" value="DNA_pol3_delta2"/>
    <property type="match status" value="1"/>
</dbReference>
<organism evidence="14 15">
    <name type="scientific">Stieleria bergensis</name>
    <dbReference type="NCBI Taxonomy" id="2528025"/>
    <lineage>
        <taxon>Bacteria</taxon>
        <taxon>Pseudomonadati</taxon>
        <taxon>Planctomycetota</taxon>
        <taxon>Planctomycetia</taxon>
        <taxon>Pirellulales</taxon>
        <taxon>Pirellulaceae</taxon>
        <taxon>Stieleria</taxon>
    </lineage>
</organism>
<dbReference type="OrthoDB" id="9810148at2"/>
<accession>A0A517SZP0</accession>
<dbReference type="Gene3D" id="1.20.272.10">
    <property type="match status" value="1"/>
</dbReference>
<evidence type="ECO:0000256" key="4">
    <source>
        <dbReference type="ARBA" id="ARBA00022705"/>
    </source>
</evidence>
<dbReference type="GO" id="GO:0003677">
    <property type="term" value="F:DNA binding"/>
    <property type="evidence" value="ECO:0007669"/>
    <property type="project" value="InterPro"/>
</dbReference>
<dbReference type="InterPro" id="IPR027417">
    <property type="entry name" value="P-loop_NTPase"/>
</dbReference>
<evidence type="ECO:0000313" key="15">
    <source>
        <dbReference type="Proteomes" id="UP000315003"/>
    </source>
</evidence>
<dbReference type="InterPro" id="IPR012763">
    <property type="entry name" value="DNA_pol_III_sug/sutau_N"/>
</dbReference>
<dbReference type="CDD" id="cd00009">
    <property type="entry name" value="AAA"/>
    <property type="match status" value="1"/>
</dbReference>
<evidence type="ECO:0000256" key="12">
    <source>
        <dbReference type="SAM" id="MobiDB-lite"/>
    </source>
</evidence>
<reference evidence="14 15" key="1">
    <citation type="submission" date="2019-02" db="EMBL/GenBank/DDBJ databases">
        <title>Deep-cultivation of Planctomycetes and their phenomic and genomic characterization uncovers novel biology.</title>
        <authorList>
            <person name="Wiegand S."/>
            <person name="Jogler M."/>
            <person name="Boedeker C."/>
            <person name="Pinto D."/>
            <person name="Vollmers J."/>
            <person name="Rivas-Marin E."/>
            <person name="Kohn T."/>
            <person name="Peeters S.H."/>
            <person name="Heuer A."/>
            <person name="Rast P."/>
            <person name="Oberbeckmann S."/>
            <person name="Bunk B."/>
            <person name="Jeske O."/>
            <person name="Meyerdierks A."/>
            <person name="Storesund J.E."/>
            <person name="Kallscheuer N."/>
            <person name="Luecker S."/>
            <person name="Lage O.M."/>
            <person name="Pohl T."/>
            <person name="Merkel B.J."/>
            <person name="Hornburger P."/>
            <person name="Mueller R.-W."/>
            <person name="Bruemmer F."/>
            <person name="Labrenz M."/>
            <person name="Spormann A.M."/>
            <person name="Op den Camp H."/>
            <person name="Overmann J."/>
            <person name="Amann R."/>
            <person name="Jetten M.S.M."/>
            <person name="Mascher T."/>
            <person name="Medema M.H."/>
            <person name="Devos D.P."/>
            <person name="Kaster A.-K."/>
            <person name="Ovreas L."/>
            <person name="Rohde M."/>
            <person name="Galperin M.Y."/>
            <person name="Jogler C."/>
        </authorList>
    </citation>
    <scope>NUCLEOTIDE SEQUENCE [LARGE SCALE GENOMIC DNA]</scope>
    <source>
        <strain evidence="14 15">SV_7m_r</strain>
    </source>
</reference>
<dbReference type="EC" id="2.7.7.7" evidence="11"/>
<evidence type="ECO:0000256" key="6">
    <source>
        <dbReference type="ARBA" id="ARBA00022741"/>
    </source>
</evidence>
<dbReference type="Proteomes" id="UP000315003">
    <property type="component" value="Chromosome"/>
</dbReference>
<evidence type="ECO:0000256" key="10">
    <source>
        <dbReference type="ARBA" id="ARBA00049244"/>
    </source>
</evidence>
<proteinExistence type="inferred from homology"/>
<dbReference type="FunFam" id="1.10.8.60:FF:000013">
    <property type="entry name" value="DNA polymerase III subunit gamma/tau"/>
    <property type="match status" value="1"/>
</dbReference>
<evidence type="ECO:0000256" key="7">
    <source>
        <dbReference type="ARBA" id="ARBA00022833"/>
    </source>
</evidence>
<dbReference type="SUPFAM" id="SSF52540">
    <property type="entry name" value="P-loop containing nucleoside triphosphate hydrolases"/>
    <property type="match status" value="1"/>
</dbReference>
<evidence type="ECO:0000313" key="14">
    <source>
        <dbReference type="EMBL" id="QDT61533.1"/>
    </source>
</evidence>
<dbReference type="Gene3D" id="3.40.50.300">
    <property type="entry name" value="P-loop containing nucleotide triphosphate hydrolases"/>
    <property type="match status" value="1"/>
</dbReference>
<comment type="subunit">
    <text evidence="11">DNA polymerase III contains a core (composed of alpha, epsilon and theta chains) that associates with a tau subunit. This core dimerizes to form the POLIII' complex. PolIII' associates with the gamma complex (composed of gamma, delta, delta', psi and chi chains) and with the beta chain to form the complete DNA polymerase III complex.</text>
</comment>
<dbReference type="SUPFAM" id="SSF48019">
    <property type="entry name" value="post-AAA+ oligomerization domain-like"/>
    <property type="match status" value="1"/>
</dbReference>
<comment type="function">
    <text evidence="11">DNA polymerase III is a complex, multichain enzyme responsible for most of the replicative synthesis in bacteria. This DNA polymerase also exhibits 3' to 5' exonuclease activity.</text>
</comment>
<feature type="compositionally biased region" description="Polar residues" evidence="12">
    <location>
        <begin position="460"/>
        <end position="471"/>
    </location>
</feature>
<dbReference type="NCBIfam" id="NF004046">
    <property type="entry name" value="PRK05563.1"/>
    <property type="match status" value="1"/>
</dbReference>
<dbReference type="GO" id="GO:0005524">
    <property type="term" value="F:ATP binding"/>
    <property type="evidence" value="ECO:0007669"/>
    <property type="project" value="UniProtKB-KW"/>
</dbReference>
<dbReference type="GO" id="GO:0009360">
    <property type="term" value="C:DNA polymerase III complex"/>
    <property type="evidence" value="ECO:0007669"/>
    <property type="project" value="InterPro"/>
</dbReference>
<keyword evidence="4 11" id="KW-0235">DNA replication</keyword>